<protein>
    <recommendedName>
        <fullName evidence="4">Tetratricopeptide repeat protein</fullName>
    </recommendedName>
</protein>
<evidence type="ECO:0008006" key="4">
    <source>
        <dbReference type="Google" id="ProtNLM"/>
    </source>
</evidence>
<sequence>MSEFGLPRGVAFIRPIAILIGGLLLLWFSIGVTFNFTIADRHPELAQALWPVGVTARLADAEVTLATPSPTSAKLEQVYKALRNAALREPVSSYALGMLGAVTDYRQDKARARTLFKLSEQMSRRNLLTQMWLIQDAVGRDDVREAIHHYDRAMRVSVETREQLMPVLISAASAPGILKELLPVLAERPTWWRDFAREISKTGSDPRAMSAIIIGLKPNLLNIDERHAAEGFLRRIVALKARRIALRTVNRLEGKRGLYRTIQNGAFEEGLGLLPFAWLMHEQGEIQAYRGAVPNSGYGIWIETHNGVDGDAAKQLIGLGPGRHVFTGVVGSEPSVSAGQVSINISCGGGQALKSFSVPASSDMKKNFQFAFDVPKKNCWTQWITLHIASESDARRWLDDLLVR</sequence>
<dbReference type="Proteomes" id="UP001202281">
    <property type="component" value="Unassembled WGS sequence"/>
</dbReference>
<evidence type="ECO:0000313" key="2">
    <source>
        <dbReference type="EMBL" id="MCJ2189202.1"/>
    </source>
</evidence>
<evidence type="ECO:0000256" key="1">
    <source>
        <dbReference type="SAM" id="Phobius"/>
    </source>
</evidence>
<comment type="caution">
    <text evidence="2">The sequence shown here is derived from an EMBL/GenBank/DDBJ whole genome shotgun (WGS) entry which is preliminary data.</text>
</comment>
<keyword evidence="1" id="KW-0812">Transmembrane</keyword>
<evidence type="ECO:0000313" key="3">
    <source>
        <dbReference type="Proteomes" id="UP001202281"/>
    </source>
</evidence>
<proteinExistence type="predicted"/>
<gene>
    <name evidence="2" type="ORF">MTR66_20635</name>
</gene>
<keyword evidence="3" id="KW-1185">Reference proteome</keyword>
<name>A0ABT0BW16_9SPHN</name>
<feature type="transmembrane region" description="Helical" evidence="1">
    <location>
        <begin position="12"/>
        <end position="34"/>
    </location>
</feature>
<keyword evidence="1" id="KW-0472">Membrane</keyword>
<keyword evidence="1" id="KW-1133">Transmembrane helix</keyword>
<organism evidence="2 3">
    <name type="scientific">Novosphingobium beihaiensis</name>
    <dbReference type="NCBI Taxonomy" id="2930389"/>
    <lineage>
        <taxon>Bacteria</taxon>
        <taxon>Pseudomonadati</taxon>
        <taxon>Pseudomonadota</taxon>
        <taxon>Alphaproteobacteria</taxon>
        <taxon>Sphingomonadales</taxon>
        <taxon>Sphingomonadaceae</taxon>
        <taxon>Novosphingobium</taxon>
    </lineage>
</organism>
<accession>A0ABT0BW16</accession>
<reference evidence="2 3" key="1">
    <citation type="submission" date="2022-04" db="EMBL/GenBank/DDBJ databases">
        <title>Identification of a novel bacterium isolated from mangrove sediments.</title>
        <authorList>
            <person name="Pan X."/>
        </authorList>
    </citation>
    <scope>NUCLEOTIDE SEQUENCE [LARGE SCALE GENOMIC DNA]</scope>
    <source>
        <strain evidence="2 3">B2638</strain>
    </source>
</reference>
<dbReference type="RefSeq" id="WP_243924522.1">
    <property type="nucleotide sequence ID" value="NZ_JALHLG010000072.1"/>
</dbReference>
<dbReference type="EMBL" id="JALHLG010000072">
    <property type="protein sequence ID" value="MCJ2189202.1"/>
    <property type="molecule type" value="Genomic_DNA"/>
</dbReference>